<keyword evidence="4" id="KW-1185">Reference proteome</keyword>
<feature type="region of interest" description="Disordered" evidence="1">
    <location>
        <begin position="136"/>
        <end position="212"/>
    </location>
</feature>
<evidence type="ECO:0000313" key="3">
    <source>
        <dbReference type="EMBL" id="WFD44698.1"/>
    </source>
</evidence>
<feature type="region of interest" description="Disordered" evidence="1">
    <location>
        <begin position="1"/>
        <end position="24"/>
    </location>
</feature>
<evidence type="ECO:0000313" key="4">
    <source>
        <dbReference type="Proteomes" id="UP001214628"/>
    </source>
</evidence>
<sequence>MLSAPDPYPAVGNHNPAPDDAQIESKTPEICVDYLSHEWKDEDVWNSWKAMTKRKNEISNGMRLENASWRTWAKQRGKLKTISPETLNWLKESDVTWLYGPLHGEAKPVPPPKVASTAERLGIDDVQNKKSILKHRTLSELLQQPRAQPSSDDDETPDEGWSKKSELHTVHSEMQLARTDDLRRRLGSPDLELNLSSSRDGPEKSKAKRQISFNNQVEQCIALEYPPDGYLDFDDDDDDETDELDSDETTDDDDILSRSHHQASSSRSSSSQHDLPATIARLEPTQLKTGHEYSTSPSPVTNTSGFMDSDDDSYEDEDARYSMADPIPVTQDLALDQDGYDFYASDEEFDGSSPYLQSVSNSAQIRDSSATHADTATTTLSDNDSHTCDDPADLKSTDPSSLRREETFDEIRGRTPQRGTHRNSTGMIPPYSPTSSATSSSPQEPLVVDVENLPNLSLEDSPSSRANQDELPTERNRTASLLGPTPQNTPDGPIPGYTRSRRTSSTDGGQQVSGALVAPPHGLPAIPLADEYVEENEGGLVSGAVEILNTARDLLGTLMGSSGQSPRSWYE</sequence>
<dbReference type="GO" id="GO:0042149">
    <property type="term" value="P:cellular response to glucose starvation"/>
    <property type="evidence" value="ECO:0007669"/>
    <property type="project" value="TreeGrafter"/>
</dbReference>
<feature type="region of interest" description="Disordered" evidence="1">
    <location>
        <begin position="346"/>
        <end position="514"/>
    </location>
</feature>
<dbReference type="GO" id="GO:0005773">
    <property type="term" value="C:vacuole"/>
    <property type="evidence" value="ECO:0007669"/>
    <property type="project" value="GOC"/>
</dbReference>
<gene>
    <name evidence="3" type="primary">REG1</name>
    <name evidence="3" type="ORF">MPSI1_003368</name>
</gene>
<feature type="compositionally biased region" description="Polar residues" evidence="1">
    <location>
        <begin position="286"/>
        <end position="306"/>
    </location>
</feature>
<dbReference type="GO" id="GO:0007039">
    <property type="term" value="P:protein catabolic process in the vacuole"/>
    <property type="evidence" value="ECO:0007669"/>
    <property type="project" value="TreeGrafter"/>
</dbReference>
<feature type="compositionally biased region" description="Polar residues" evidence="1">
    <location>
        <begin position="354"/>
        <end position="366"/>
    </location>
</feature>
<dbReference type="InterPro" id="IPR013860">
    <property type="entry name" value="AreA_GATA"/>
</dbReference>
<organism evidence="3 4">
    <name type="scientific">Malassezia psittaci</name>
    <dbReference type="NCBI Taxonomy" id="1821823"/>
    <lineage>
        <taxon>Eukaryota</taxon>
        <taxon>Fungi</taxon>
        <taxon>Dikarya</taxon>
        <taxon>Basidiomycota</taxon>
        <taxon>Ustilaginomycotina</taxon>
        <taxon>Malasseziomycetes</taxon>
        <taxon>Malasseziales</taxon>
        <taxon>Malasseziaceae</taxon>
        <taxon>Malassezia</taxon>
    </lineage>
</organism>
<feature type="compositionally biased region" description="Low complexity" evidence="1">
    <location>
        <begin position="433"/>
        <end position="442"/>
    </location>
</feature>
<dbReference type="Proteomes" id="UP001214628">
    <property type="component" value="Chromosome 5"/>
</dbReference>
<dbReference type="Pfam" id="PF08550">
    <property type="entry name" value="GATA_AreA"/>
    <property type="match status" value="1"/>
</dbReference>
<feature type="region of interest" description="Disordered" evidence="1">
    <location>
        <begin position="226"/>
        <end position="319"/>
    </location>
</feature>
<evidence type="ECO:0000256" key="1">
    <source>
        <dbReference type="SAM" id="MobiDB-lite"/>
    </source>
</evidence>
<feature type="compositionally biased region" description="Polar residues" evidence="1">
    <location>
        <begin position="454"/>
        <end position="466"/>
    </location>
</feature>
<reference evidence="3" key="1">
    <citation type="submission" date="2023-02" db="EMBL/GenBank/DDBJ databases">
        <title>Mating type loci evolution in Malassezia.</title>
        <authorList>
            <person name="Coelho M.A."/>
        </authorList>
    </citation>
    <scope>NUCLEOTIDE SEQUENCE</scope>
    <source>
        <strain evidence="3">CBS 14136</strain>
    </source>
</reference>
<accession>A0AAF0JFG0</accession>
<dbReference type="InterPro" id="IPR052292">
    <property type="entry name" value="Glucose_repression_reg"/>
</dbReference>
<dbReference type="AlphaFoldDB" id="A0AAF0JFG0"/>
<feature type="compositionally biased region" description="Polar residues" evidence="1">
    <location>
        <begin position="140"/>
        <end position="150"/>
    </location>
</feature>
<evidence type="ECO:0000259" key="2">
    <source>
        <dbReference type="Pfam" id="PF08550"/>
    </source>
</evidence>
<dbReference type="PANTHER" id="PTHR28051:SF1">
    <property type="entry name" value="PROTEIN MTL1-RELATED"/>
    <property type="match status" value="1"/>
</dbReference>
<dbReference type="EMBL" id="CP118379">
    <property type="protein sequence ID" value="WFD44698.1"/>
    <property type="molecule type" value="Genomic_DNA"/>
</dbReference>
<feature type="compositionally biased region" description="Basic and acidic residues" evidence="1">
    <location>
        <begin position="383"/>
        <end position="413"/>
    </location>
</feature>
<feature type="compositionally biased region" description="Acidic residues" evidence="1">
    <location>
        <begin position="231"/>
        <end position="254"/>
    </location>
</feature>
<feature type="compositionally biased region" description="Low complexity" evidence="1">
    <location>
        <begin position="262"/>
        <end position="273"/>
    </location>
</feature>
<dbReference type="PANTHER" id="PTHR28051">
    <property type="entry name" value="PROTEIN MTL1-RELATED"/>
    <property type="match status" value="1"/>
</dbReference>
<feature type="compositionally biased region" description="Basic and acidic residues" evidence="1">
    <location>
        <begin position="160"/>
        <end position="171"/>
    </location>
</feature>
<feature type="domain" description="Nitrogen regulatory protein areA GATA-like" evidence="2">
    <location>
        <begin position="47"/>
        <end position="74"/>
    </location>
</feature>
<feature type="compositionally biased region" description="Polar residues" evidence="1">
    <location>
        <begin position="503"/>
        <end position="513"/>
    </location>
</feature>
<protein>
    <submittedName>
        <fullName evidence="3">Protein phosphatase regulator</fullName>
    </submittedName>
</protein>
<proteinExistence type="predicted"/>
<feature type="compositionally biased region" description="Acidic residues" evidence="1">
    <location>
        <begin position="308"/>
        <end position="318"/>
    </location>
</feature>
<feature type="compositionally biased region" description="Low complexity" evidence="1">
    <location>
        <begin position="367"/>
        <end position="382"/>
    </location>
</feature>
<name>A0AAF0JFG0_9BASI</name>